<dbReference type="PANTHER" id="PTHR31679">
    <property type="entry name" value="PEROXISOMAL MEMBRANE PROTEIN PEX30-RELATED"/>
    <property type="match status" value="1"/>
</dbReference>
<feature type="compositionally biased region" description="Basic and acidic residues" evidence="5">
    <location>
        <begin position="580"/>
        <end position="591"/>
    </location>
</feature>
<gene>
    <name evidence="7" type="ORF">BN1723_003738</name>
</gene>
<dbReference type="GO" id="GO:0007031">
    <property type="term" value="P:peroxisome organization"/>
    <property type="evidence" value="ECO:0007669"/>
    <property type="project" value="UniProtKB-ARBA"/>
</dbReference>
<feature type="compositionally biased region" description="Low complexity" evidence="5">
    <location>
        <begin position="566"/>
        <end position="577"/>
    </location>
</feature>
<evidence type="ECO:0000256" key="3">
    <source>
        <dbReference type="ARBA" id="ARBA00022989"/>
    </source>
</evidence>
<feature type="compositionally biased region" description="Basic residues" evidence="5">
    <location>
        <begin position="553"/>
        <end position="562"/>
    </location>
</feature>
<feature type="region of interest" description="Disordered" evidence="5">
    <location>
        <begin position="1"/>
        <end position="43"/>
    </location>
</feature>
<comment type="subcellular location">
    <subcellularLocation>
        <location evidence="1">Endomembrane system</location>
        <topology evidence="1">Multi-pass membrane protein</topology>
    </subcellularLocation>
</comment>
<evidence type="ECO:0000313" key="8">
    <source>
        <dbReference type="Proteomes" id="UP000045706"/>
    </source>
</evidence>
<keyword evidence="4" id="KW-0472">Membrane</keyword>
<name>A0A0G4M9N6_VERLO</name>
<evidence type="ECO:0000256" key="1">
    <source>
        <dbReference type="ARBA" id="ARBA00004127"/>
    </source>
</evidence>
<dbReference type="EMBL" id="CVQI01023335">
    <property type="protein sequence ID" value="CRK31004.1"/>
    <property type="molecule type" value="Genomic_DNA"/>
</dbReference>
<dbReference type="Proteomes" id="UP000045706">
    <property type="component" value="Unassembled WGS sequence"/>
</dbReference>
<evidence type="ECO:0000256" key="2">
    <source>
        <dbReference type="ARBA" id="ARBA00022692"/>
    </source>
</evidence>
<dbReference type="Pfam" id="PF06398">
    <property type="entry name" value="Pex24p"/>
    <property type="match status" value="1"/>
</dbReference>
<reference evidence="8" key="1">
    <citation type="submission" date="2015-05" db="EMBL/GenBank/DDBJ databases">
        <authorList>
            <person name="Fogelqvist Johan"/>
        </authorList>
    </citation>
    <scope>NUCLEOTIDE SEQUENCE [LARGE SCALE GENOMIC DNA]</scope>
</reference>
<feature type="region of interest" description="Disordered" evidence="5">
    <location>
        <begin position="310"/>
        <end position="332"/>
    </location>
</feature>
<evidence type="ECO:0000256" key="4">
    <source>
        <dbReference type="ARBA" id="ARBA00023136"/>
    </source>
</evidence>
<feature type="compositionally biased region" description="Basic and acidic residues" evidence="5">
    <location>
        <begin position="161"/>
        <end position="170"/>
    </location>
</feature>
<feature type="region of interest" description="Disordered" evidence="5">
    <location>
        <begin position="516"/>
        <end position="630"/>
    </location>
</feature>
<sequence length="630" mass="69401">MAAFDTPWLSHMATPKPARGGDDASSMADDNPQNSAPSGAPPTFASFSPVTLSASVPSRSSRRSTILVHQKSPLLLATPPQVTRALAYSHSFLLPMNKAVGLLSWTTGDPWESFLLVCAWWAIVLYGDVVIRSAGPLVLVLGLILAMYCRRYSPLSSSGWMDDRDPEPTRNQKGHARSGSEMTHTRHQKTLDEIVETLKEFTGRCNVLLGPALELTDFLSTQRTPTSATTRPALTALFVRILFCTPFWWALTLPPWRIITTRRVVLLLGTLVLTWHARVAKVARTILWRSATVRKTVALVTGLRFEKPNRKLTPQPDSDVVTASADGPVPKIDRQTSELTKALRQRSHKHGNNATGRDAGVKFTFILYENQRRWVGLGWTQSLFAYERAAWTDEHNNSVPAKDVFELPDVEDGSKMRWRWVAGSRWRVDGVTDDVAEETDFDGEAGKNGWIYYDNKWQAGRRGEDGWGKWTRRRKWYRDAELVEISEEELAAAAAAAAATTAASQPTTHVYSTLSEKMVSPTQSTHNLPPFSEDGASEQAPASLSSSGGGRSFFRKPLRRRGTGQSSTSVATSTTAVEGAPERKKGRRESEVMSGDEAGVDDVGRRVNLALQGQGGPGWGIGDEARMSLE</sequence>
<evidence type="ECO:0000259" key="6">
    <source>
        <dbReference type="SMART" id="SM00693"/>
    </source>
</evidence>
<feature type="compositionally biased region" description="Polar residues" evidence="5">
    <location>
        <begin position="516"/>
        <end position="527"/>
    </location>
</feature>
<dbReference type="InterPro" id="IPR006614">
    <property type="entry name" value="Peroxin/Ferlin"/>
</dbReference>
<dbReference type="AlphaFoldDB" id="A0A0G4M9N6"/>
<organism evidence="7 8">
    <name type="scientific">Verticillium longisporum</name>
    <name type="common">Verticillium dahliae var. longisporum</name>
    <dbReference type="NCBI Taxonomy" id="100787"/>
    <lineage>
        <taxon>Eukaryota</taxon>
        <taxon>Fungi</taxon>
        <taxon>Dikarya</taxon>
        <taxon>Ascomycota</taxon>
        <taxon>Pezizomycotina</taxon>
        <taxon>Sordariomycetes</taxon>
        <taxon>Hypocreomycetidae</taxon>
        <taxon>Glomerellales</taxon>
        <taxon>Plectosphaerellaceae</taxon>
        <taxon>Verticillium</taxon>
    </lineage>
</organism>
<feature type="domain" description="Peroxin/Ferlin" evidence="6">
    <location>
        <begin position="360"/>
        <end position="429"/>
    </location>
</feature>
<dbReference type="GO" id="GO:0005778">
    <property type="term" value="C:peroxisomal membrane"/>
    <property type="evidence" value="ECO:0007669"/>
    <property type="project" value="TreeGrafter"/>
</dbReference>
<feature type="region of interest" description="Disordered" evidence="5">
    <location>
        <begin position="160"/>
        <end position="184"/>
    </location>
</feature>
<evidence type="ECO:0000313" key="7">
    <source>
        <dbReference type="EMBL" id="CRK31004.1"/>
    </source>
</evidence>
<dbReference type="SMART" id="SM00693">
    <property type="entry name" value="DysFN"/>
    <property type="match status" value="1"/>
</dbReference>
<protein>
    <recommendedName>
        <fullName evidence="6">Peroxin/Ferlin domain-containing protein</fullName>
    </recommendedName>
</protein>
<proteinExistence type="predicted"/>
<dbReference type="PANTHER" id="PTHR31679:SF2">
    <property type="entry name" value="PEROXISOMAL MEMBRANE PROTEIN PEX30-RELATED"/>
    <property type="match status" value="1"/>
</dbReference>
<dbReference type="GO" id="GO:0012505">
    <property type="term" value="C:endomembrane system"/>
    <property type="evidence" value="ECO:0007669"/>
    <property type="project" value="UniProtKB-SubCell"/>
</dbReference>
<accession>A0A0G4M9N6</accession>
<dbReference type="InterPro" id="IPR010482">
    <property type="entry name" value="TECPR1-like_DysF"/>
</dbReference>
<keyword evidence="2" id="KW-0812">Transmembrane</keyword>
<keyword evidence="3" id="KW-1133">Transmembrane helix</keyword>
<evidence type="ECO:0000256" key="5">
    <source>
        <dbReference type="SAM" id="MobiDB-lite"/>
    </source>
</evidence>
<dbReference type="InterPro" id="IPR052646">
    <property type="entry name" value="Peroxisomal_PEX28-32"/>
</dbReference>